<organism evidence="1 2">
    <name type="scientific">Prolixibacter denitrificans</name>
    <dbReference type="NCBI Taxonomy" id="1541063"/>
    <lineage>
        <taxon>Bacteria</taxon>
        <taxon>Pseudomonadati</taxon>
        <taxon>Bacteroidota</taxon>
        <taxon>Bacteroidia</taxon>
        <taxon>Marinilabiliales</taxon>
        <taxon>Prolixibacteraceae</taxon>
        <taxon>Prolixibacter</taxon>
    </lineage>
</organism>
<sequence>MLKRISSNSRSTEVGSAMTRMTKAYNNANLTTDSYLDELMTGLSAENNLLTKAVDRSKAESQLEEKDDVRDDKIRSLFQFVKGQTVHPDPAIRAAAETLMVVFDKYGLSMVDDSYGTETTLVKSLLDELGEDSLQASITAVAGTAELIAQLQAAQDDFEDFRVEYQTEKGKEEKLENATTIKKRMVGTINNQLVVHLRAMSNVDEALYGDFVGAVSTIIAENNEEVKKRRKKPEPAA</sequence>
<dbReference type="InterPro" id="IPR046228">
    <property type="entry name" value="DUF6261"/>
</dbReference>
<evidence type="ECO:0000313" key="1">
    <source>
        <dbReference type="EMBL" id="PSK81155.1"/>
    </source>
</evidence>
<dbReference type="Proteomes" id="UP000240621">
    <property type="component" value="Unassembled WGS sequence"/>
</dbReference>
<gene>
    <name evidence="1" type="ORF">CLV93_111132</name>
</gene>
<dbReference type="Pfam" id="PF19775">
    <property type="entry name" value="DUF6261"/>
    <property type="match status" value="1"/>
</dbReference>
<dbReference type="OrthoDB" id="1123496at2"/>
<dbReference type="RefSeq" id="WP_146142059.1">
    <property type="nucleotide sequence ID" value="NZ_BLAU01000001.1"/>
</dbReference>
<accession>A0A2P8C853</accession>
<proteinExistence type="predicted"/>
<protein>
    <submittedName>
        <fullName evidence="1">Uncharacterized protein</fullName>
    </submittedName>
</protein>
<comment type="caution">
    <text evidence="1">The sequence shown here is derived from an EMBL/GenBank/DDBJ whole genome shotgun (WGS) entry which is preliminary data.</text>
</comment>
<reference evidence="1 2" key="1">
    <citation type="submission" date="2018-03" db="EMBL/GenBank/DDBJ databases">
        <title>Genomic Encyclopedia of Archaeal and Bacterial Type Strains, Phase II (KMG-II): from individual species to whole genera.</title>
        <authorList>
            <person name="Goeker M."/>
        </authorList>
    </citation>
    <scope>NUCLEOTIDE SEQUENCE [LARGE SCALE GENOMIC DNA]</scope>
    <source>
        <strain evidence="1 2">DSM 27267</strain>
    </source>
</reference>
<evidence type="ECO:0000313" key="2">
    <source>
        <dbReference type="Proteomes" id="UP000240621"/>
    </source>
</evidence>
<dbReference type="AlphaFoldDB" id="A0A2P8C853"/>
<dbReference type="EMBL" id="PYGC01000011">
    <property type="protein sequence ID" value="PSK81155.1"/>
    <property type="molecule type" value="Genomic_DNA"/>
</dbReference>
<name>A0A2P8C853_9BACT</name>